<evidence type="ECO:0000313" key="2">
    <source>
        <dbReference type="Proteomes" id="UP001174908"/>
    </source>
</evidence>
<dbReference type="Proteomes" id="UP001174908">
    <property type="component" value="Unassembled WGS sequence"/>
</dbReference>
<accession>A0ABT7NH93</accession>
<sequence length="117" mass="12218">MPNLSDVVHLERALVALDAVMGKRDATLGWGVPVGTTAHQAATQCLSAAATLIDVAQALLAEPQHETPEALTGQWRTIIAHAKGASRTAHQAALQLATESHVVSAQGGILITQRDEV</sequence>
<evidence type="ECO:0000313" key="1">
    <source>
        <dbReference type="EMBL" id="MDM0047309.1"/>
    </source>
</evidence>
<name>A0ABT7NH93_9BURK</name>
<reference evidence="1" key="1">
    <citation type="submission" date="2023-06" db="EMBL/GenBank/DDBJ databases">
        <authorList>
            <person name="Jiang Y."/>
            <person name="Liu Q."/>
        </authorList>
    </citation>
    <scope>NUCLEOTIDE SEQUENCE</scope>
    <source>
        <strain evidence="1">CGMCC 1.12089</strain>
    </source>
</reference>
<dbReference type="EMBL" id="JASZYV010000007">
    <property type="protein sequence ID" value="MDM0047309.1"/>
    <property type="molecule type" value="Genomic_DNA"/>
</dbReference>
<protein>
    <submittedName>
        <fullName evidence="1">Uncharacterized protein</fullName>
    </submittedName>
</protein>
<dbReference type="RefSeq" id="WP_286662433.1">
    <property type="nucleotide sequence ID" value="NZ_JASZYV010000007.1"/>
</dbReference>
<organism evidence="1 2">
    <name type="scientific">Variovorax dokdonensis</name>
    <dbReference type="NCBI Taxonomy" id="344883"/>
    <lineage>
        <taxon>Bacteria</taxon>
        <taxon>Pseudomonadati</taxon>
        <taxon>Pseudomonadota</taxon>
        <taxon>Betaproteobacteria</taxon>
        <taxon>Burkholderiales</taxon>
        <taxon>Comamonadaceae</taxon>
        <taxon>Variovorax</taxon>
    </lineage>
</organism>
<proteinExistence type="predicted"/>
<gene>
    <name evidence="1" type="ORF">QTH91_22650</name>
</gene>
<keyword evidence="2" id="KW-1185">Reference proteome</keyword>
<comment type="caution">
    <text evidence="1">The sequence shown here is derived from an EMBL/GenBank/DDBJ whole genome shotgun (WGS) entry which is preliminary data.</text>
</comment>